<comment type="caution">
    <text evidence="2">The sequence shown here is derived from an EMBL/GenBank/DDBJ whole genome shotgun (WGS) entry which is preliminary data.</text>
</comment>
<feature type="signal peptide" evidence="1">
    <location>
        <begin position="1"/>
        <end position="17"/>
    </location>
</feature>
<gene>
    <name evidence="2" type="ORF">Bca52824_076639</name>
</gene>
<sequence>MTLIGFFFMFFKTSVDLINEQVQFELYYMYVYTMDDSVWTRMKTTVDWPVF</sequence>
<keyword evidence="3" id="KW-1185">Reference proteome</keyword>
<proteinExistence type="predicted"/>
<dbReference type="Proteomes" id="UP000886595">
    <property type="component" value="Unassembled WGS sequence"/>
</dbReference>
<dbReference type="EMBL" id="JAAMPC010000015">
    <property type="protein sequence ID" value="KAG2257345.1"/>
    <property type="molecule type" value="Genomic_DNA"/>
</dbReference>
<evidence type="ECO:0000256" key="1">
    <source>
        <dbReference type="SAM" id="SignalP"/>
    </source>
</evidence>
<dbReference type="AlphaFoldDB" id="A0A8X7PTH1"/>
<evidence type="ECO:0000313" key="2">
    <source>
        <dbReference type="EMBL" id="KAG2257345.1"/>
    </source>
</evidence>
<accession>A0A8X7PTH1</accession>
<name>A0A8X7PTH1_BRACI</name>
<protein>
    <submittedName>
        <fullName evidence="2">Uncharacterized protein</fullName>
    </submittedName>
</protein>
<keyword evidence="1" id="KW-0732">Signal</keyword>
<evidence type="ECO:0000313" key="3">
    <source>
        <dbReference type="Proteomes" id="UP000886595"/>
    </source>
</evidence>
<organism evidence="2 3">
    <name type="scientific">Brassica carinata</name>
    <name type="common">Ethiopian mustard</name>
    <name type="synonym">Abyssinian cabbage</name>
    <dbReference type="NCBI Taxonomy" id="52824"/>
    <lineage>
        <taxon>Eukaryota</taxon>
        <taxon>Viridiplantae</taxon>
        <taxon>Streptophyta</taxon>
        <taxon>Embryophyta</taxon>
        <taxon>Tracheophyta</taxon>
        <taxon>Spermatophyta</taxon>
        <taxon>Magnoliopsida</taxon>
        <taxon>eudicotyledons</taxon>
        <taxon>Gunneridae</taxon>
        <taxon>Pentapetalae</taxon>
        <taxon>rosids</taxon>
        <taxon>malvids</taxon>
        <taxon>Brassicales</taxon>
        <taxon>Brassicaceae</taxon>
        <taxon>Brassiceae</taxon>
        <taxon>Brassica</taxon>
    </lineage>
</organism>
<feature type="chain" id="PRO_5036486804" evidence="1">
    <location>
        <begin position="18"/>
        <end position="51"/>
    </location>
</feature>
<reference evidence="2 3" key="1">
    <citation type="submission" date="2020-02" db="EMBL/GenBank/DDBJ databases">
        <authorList>
            <person name="Ma Q."/>
            <person name="Huang Y."/>
            <person name="Song X."/>
            <person name="Pei D."/>
        </authorList>
    </citation>
    <scope>NUCLEOTIDE SEQUENCE [LARGE SCALE GENOMIC DNA]</scope>
    <source>
        <strain evidence="2">Sxm20200214</strain>
        <tissue evidence="2">Leaf</tissue>
    </source>
</reference>